<protein>
    <recommendedName>
        <fullName evidence="10">C2H2-type domain-containing protein</fullName>
    </recommendedName>
</protein>
<dbReference type="InterPro" id="IPR013087">
    <property type="entry name" value="Znf_C2H2_type"/>
</dbReference>
<evidence type="ECO:0000313" key="11">
    <source>
        <dbReference type="EMBL" id="KPM42301.1"/>
    </source>
</evidence>
<dbReference type="AlphaFoldDB" id="A0A0P7B9A6"/>
<accession>A0A0P7B9A6</accession>
<feature type="domain" description="C2H2-type" evidence="10">
    <location>
        <begin position="110"/>
        <end position="137"/>
    </location>
</feature>
<keyword evidence="8" id="KW-0539">Nucleus</keyword>
<comment type="caution">
    <text evidence="11">The sequence shown here is derived from an EMBL/GenBank/DDBJ whole genome shotgun (WGS) entry which is preliminary data.</text>
</comment>
<gene>
    <name evidence="11" type="ORF">AK830_g4271</name>
</gene>
<dbReference type="EMBL" id="LKCW01000051">
    <property type="protein sequence ID" value="KPM42301.1"/>
    <property type="molecule type" value="Genomic_DNA"/>
</dbReference>
<dbReference type="PANTHER" id="PTHR24394:SF48">
    <property type="entry name" value="ZINC FINGER PROTEIN 771"/>
    <property type="match status" value="1"/>
</dbReference>
<feature type="domain" description="C2H2-type" evidence="10">
    <location>
        <begin position="87"/>
        <end position="109"/>
    </location>
</feature>
<dbReference type="SMART" id="SM00355">
    <property type="entry name" value="ZnF_C2H2"/>
    <property type="match status" value="2"/>
</dbReference>
<dbReference type="Proteomes" id="UP000050424">
    <property type="component" value="Unassembled WGS sequence"/>
</dbReference>
<evidence type="ECO:0000256" key="9">
    <source>
        <dbReference type="PROSITE-ProRule" id="PRU00042"/>
    </source>
</evidence>
<evidence type="ECO:0000256" key="2">
    <source>
        <dbReference type="ARBA" id="ARBA00022723"/>
    </source>
</evidence>
<reference evidence="11 12" key="1">
    <citation type="submission" date="2015-09" db="EMBL/GenBank/DDBJ databases">
        <title>Draft genome of a European isolate of the apple canker pathogen Neonectria ditissima.</title>
        <authorList>
            <person name="Gomez-Cortecero A."/>
            <person name="Harrison R.J."/>
            <person name="Armitage A.D."/>
        </authorList>
    </citation>
    <scope>NUCLEOTIDE SEQUENCE [LARGE SCALE GENOMIC DNA]</scope>
    <source>
        <strain evidence="11 12">R09/05</strain>
    </source>
</reference>
<dbReference type="GO" id="GO:0000981">
    <property type="term" value="F:DNA-binding transcription factor activity, RNA polymerase II-specific"/>
    <property type="evidence" value="ECO:0007669"/>
    <property type="project" value="TreeGrafter"/>
</dbReference>
<evidence type="ECO:0000256" key="3">
    <source>
        <dbReference type="ARBA" id="ARBA00022737"/>
    </source>
</evidence>
<sequence>MDISLLLCSDEEYLALKNRQAHAAPTTAPQQPASSKPVPLTCCSSSCNASCSFYPSQGHRRARDATPVVIDLTTETRTPKVKRQPRFYCHLCGRSYAKTKYLRRHVTLHFTCQTCAESFNDQKELDEHQSVHAQEKPLRCADEGGGKHVAEEVLAA</sequence>
<evidence type="ECO:0000256" key="4">
    <source>
        <dbReference type="ARBA" id="ARBA00022771"/>
    </source>
</evidence>
<evidence type="ECO:0000256" key="6">
    <source>
        <dbReference type="ARBA" id="ARBA00023015"/>
    </source>
</evidence>
<evidence type="ECO:0000256" key="8">
    <source>
        <dbReference type="ARBA" id="ARBA00023242"/>
    </source>
</evidence>
<dbReference type="PROSITE" id="PS00028">
    <property type="entry name" value="ZINC_FINGER_C2H2_1"/>
    <property type="match status" value="1"/>
</dbReference>
<organism evidence="11 12">
    <name type="scientific">Neonectria ditissima</name>
    <dbReference type="NCBI Taxonomy" id="78410"/>
    <lineage>
        <taxon>Eukaryota</taxon>
        <taxon>Fungi</taxon>
        <taxon>Dikarya</taxon>
        <taxon>Ascomycota</taxon>
        <taxon>Pezizomycotina</taxon>
        <taxon>Sordariomycetes</taxon>
        <taxon>Hypocreomycetidae</taxon>
        <taxon>Hypocreales</taxon>
        <taxon>Nectriaceae</taxon>
        <taxon>Neonectria</taxon>
    </lineage>
</organism>
<evidence type="ECO:0000256" key="5">
    <source>
        <dbReference type="ARBA" id="ARBA00022833"/>
    </source>
</evidence>
<dbReference type="OrthoDB" id="654211at2759"/>
<dbReference type="STRING" id="78410.A0A0P7B9A6"/>
<evidence type="ECO:0000256" key="1">
    <source>
        <dbReference type="ARBA" id="ARBA00004123"/>
    </source>
</evidence>
<dbReference type="GO" id="GO:0005634">
    <property type="term" value="C:nucleus"/>
    <property type="evidence" value="ECO:0007669"/>
    <property type="project" value="UniProtKB-SubCell"/>
</dbReference>
<dbReference type="GO" id="GO:0008270">
    <property type="term" value="F:zinc ion binding"/>
    <property type="evidence" value="ECO:0007669"/>
    <property type="project" value="UniProtKB-KW"/>
</dbReference>
<comment type="subcellular location">
    <subcellularLocation>
        <location evidence="1">Nucleus</location>
    </subcellularLocation>
</comment>
<keyword evidence="12" id="KW-1185">Reference proteome</keyword>
<dbReference type="GO" id="GO:0003677">
    <property type="term" value="F:DNA binding"/>
    <property type="evidence" value="ECO:0007669"/>
    <property type="project" value="UniProtKB-KW"/>
</dbReference>
<evidence type="ECO:0000313" key="12">
    <source>
        <dbReference type="Proteomes" id="UP000050424"/>
    </source>
</evidence>
<name>A0A0P7B9A6_9HYPO</name>
<keyword evidence="3" id="KW-0677">Repeat</keyword>
<keyword evidence="6" id="KW-0805">Transcription regulation</keyword>
<keyword evidence="7" id="KW-0804">Transcription</keyword>
<evidence type="ECO:0000259" key="10">
    <source>
        <dbReference type="PROSITE" id="PS50157"/>
    </source>
</evidence>
<dbReference type="InterPro" id="IPR036236">
    <property type="entry name" value="Znf_C2H2_sf"/>
</dbReference>
<keyword evidence="5" id="KW-0862">Zinc</keyword>
<keyword evidence="2" id="KW-0479">Metal-binding</keyword>
<dbReference type="PANTHER" id="PTHR24394">
    <property type="entry name" value="ZINC FINGER PROTEIN"/>
    <property type="match status" value="1"/>
</dbReference>
<proteinExistence type="predicted"/>
<evidence type="ECO:0000256" key="7">
    <source>
        <dbReference type="ARBA" id="ARBA00023163"/>
    </source>
</evidence>
<dbReference type="SUPFAM" id="SSF57667">
    <property type="entry name" value="beta-beta-alpha zinc fingers"/>
    <property type="match status" value="1"/>
</dbReference>
<dbReference type="PROSITE" id="PS50157">
    <property type="entry name" value="ZINC_FINGER_C2H2_2"/>
    <property type="match status" value="2"/>
</dbReference>
<keyword evidence="4 9" id="KW-0863">Zinc-finger</keyword>
<dbReference type="Gene3D" id="3.30.160.60">
    <property type="entry name" value="Classic Zinc Finger"/>
    <property type="match status" value="1"/>
</dbReference>